<feature type="transmembrane region" description="Helical" evidence="1">
    <location>
        <begin position="171"/>
        <end position="193"/>
    </location>
</feature>
<accession>A0ABY4SMS2</accession>
<dbReference type="PANTHER" id="PTHR30503">
    <property type="entry name" value="INNER MEMBRANE PROTEIN YEDI"/>
    <property type="match status" value="1"/>
</dbReference>
<dbReference type="PANTHER" id="PTHR30503:SF3">
    <property type="entry name" value="INNER MEMBRANE PROTEIN YEDI"/>
    <property type="match status" value="1"/>
</dbReference>
<dbReference type="Pfam" id="PF05661">
    <property type="entry name" value="DUF808"/>
    <property type="match status" value="1"/>
</dbReference>
<keyword evidence="1" id="KW-1133">Transmembrane helix</keyword>
<evidence type="ECO:0000256" key="1">
    <source>
        <dbReference type="SAM" id="Phobius"/>
    </source>
</evidence>
<sequence length="315" mass="31429">MPSGLIALLDDVAGIAKLAAASIDDVGAASGKAATKAAGVVVDDAAVTPRYVTGLSPSRELPIIAKIAAGSVRNKLLLILPVALLLTSFAPWAITPILMCGGTYLCFEGAEKLMEMFGGAGHGEAAPATGDPAALEAATVSGAVRTDLILSAEIMTIALADVSDAPLLTQAGVLIVVGLAMTVAVYGAVGLIVKMDDIGLHLAERPSGAARALGRGLVKAMPVVMNALSAIGTFAMLWVGGGILLHGSHTLGLAWPAEPVEHLSHAVAQATGPLGAVAGWLTTAAISTVIGVVVGGAVAFALHQVMRLRKGGGAH</sequence>
<feature type="transmembrane region" description="Helical" evidence="1">
    <location>
        <begin position="76"/>
        <end position="94"/>
    </location>
</feature>
<protein>
    <submittedName>
        <fullName evidence="2">DUF808 domain-containing protein</fullName>
    </submittedName>
</protein>
<reference evidence="2" key="1">
    <citation type="submission" date="2022-05" db="EMBL/GenBank/DDBJ databases">
        <title>Brevundimonas albigilva TT17 genome sequence.</title>
        <authorList>
            <person name="Lee K."/>
            <person name="Son H."/>
        </authorList>
    </citation>
    <scope>NUCLEOTIDE SEQUENCE</scope>
    <source>
        <strain evidence="2">TT17</strain>
    </source>
</reference>
<evidence type="ECO:0000313" key="3">
    <source>
        <dbReference type="Proteomes" id="UP001055429"/>
    </source>
</evidence>
<proteinExistence type="predicted"/>
<dbReference type="PIRSF" id="PIRSF016660">
    <property type="entry name" value="YedI"/>
    <property type="match status" value="1"/>
</dbReference>
<feature type="transmembrane region" description="Helical" evidence="1">
    <location>
        <begin position="277"/>
        <end position="302"/>
    </location>
</feature>
<dbReference type="EMBL" id="CP097649">
    <property type="protein sequence ID" value="URI14005.1"/>
    <property type="molecule type" value="Genomic_DNA"/>
</dbReference>
<name>A0ABY4SMS2_9CAUL</name>
<dbReference type="Proteomes" id="UP001055429">
    <property type="component" value="Chromosome"/>
</dbReference>
<keyword evidence="3" id="KW-1185">Reference proteome</keyword>
<dbReference type="RefSeq" id="WP_249750186.1">
    <property type="nucleotide sequence ID" value="NZ_CP097298.1"/>
</dbReference>
<feature type="transmembrane region" description="Helical" evidence="1">
    <location>
        <begin position="223"/>
        <end position="245"/>
    </location>
</feature>
<keyword evidence="1" id="KW-0812">Transmembrane</keyword>
<gene>
    <name evidence="2" type="ORF">M8231_09195</name>
</gene>
<evidence type="ECO:0000313" key="2">
    <source>
        <dbReference type="EMBL" id="URI14005.1"/>
    </source>
</evidence>
<dbReference type="InterPro" id="IPR008526">
    <property type="entry name" value="YedI"/>
</dbReference>
<organism evidence="2 3">
    <name type="scientific">Brevundimonas albigilva</name>
    <dbReference type="NCBI Taxonomy" id="1312364"/>
    <lineage>
        <taxon>Bacteria</taxon>
        <taxon>Pseudomonadati</taxon>
        <taxon>Pseudomonadota</taxon>
        <taxon>Alphaproteobacteria</taxon>
        <taxon>Caulobacterales</taxon>
        <taxon>Caulobacteraceae</taxon>
        <taxon>Brevundimonas</taxon>
    </lineage>
</organism>
<keyword evidence="1" id="KW-0472">Membrane</keyword>